<feature type="compositionally biased region" description="Polar residues" evidence="1">
    <location>
        <begin position="66"/>
        <end position="81"/>
    </location>
</feature>
<dbReference type="AlphaFoldDB" id="A0A9P6MYS2"/>
<feature type="region of interest" description="Disordered" evidence="1">
    <location>
        <begin position="66"/>
        <end position="153"/>
    </location>
</feature>
<feature type="compositionally biased region" description="Basic residues" evidence="1">
    <location>
        <begin position="82"/>
        <end position="95"/>
    </location>
</feature>
<dbReference type="EMBL" id="JAAAID010000325">
    <property type="protein sequence ID" value="KAG0018912.1"/>
    <property type="molecule type" value="Genomic_DNA"/>
</dbReference>
<comment type="caution">
    <text evidence="2">The sequence shown here is derived from an EMBL/GenBank/DDBJ whole genome shotgun (WGS) entry which is preliminary data.</text>
</comment>
<sequence>MTAIMNYFDTRPSKFDIEEDITNDILWLRTYSRALCSLYRKDEDIILNLHPTTTFEKFTEASSSFAAPSLQSNRSSAGQSRQKSHQRRTYQHHPYSRSSRTDILISSKMEDTTNNVVGTPSIPREATPFKDTTEESTEDVVKRLRSTPSSPGSKLSQILCNIGFKWIDYFSPLDDEQAEETDAAIQEDTGSYWAADVYGKRAALERRRTLSRTSSVANGASDSWIEVLERVGHWEETA</sequence>
<dbReference type="Proteomes" id="UP000703661">
    <property type="component" value="Unassembled WGS sequence"/>
</dbReference>
<gene>
    <name evidence="2" type="ORF">BGZ80_006564</name>
</gene>
<reference evidence="2" key="1">
    <citation type="journal article" date="2020" name="Fungal Divers.">
        <title>Resolving the Mortierellaceae phylogeny through synthesis of multi-gene phylogenetics and phylogenomics.</title>
        <authorList>
            <person name="Vandepol N."/>
            <person name="Liber J."/>
            <person name="Desiro A."/>
            <person name="Na H."/>
            <person name="Kennedy M."/>
            <person name="Barry K."/>
            <person name="Grigoriev I.V."/>
            <person name="Miller A.N."/>
            <person name="O'Donnell K."/>
            <person name="Stajich J.E."/>
            <person name="Bonito G."/>
        </authorList>
    </citation>
    <scope>NUCLEOTIDE SEQUENCE</scope>
    <source>
        <strain evidence="2">NRRL 2769</strain>
    </source>
</reference>
<name>A0A9P6MYS2_9FUNG</name>
<proteinExistence type="predicted"/>
<accession>A0A9P6MYS2</accession>
<protein>
    <submittedName>
        <fullName evidence="2">Uncharacterized protein</fullName>
    </submittedName>
</protein>
<evidence type="ECO:0000313" key="2">
    <source>
        <dbReference type="EMBL" id="KAG0018912.1"/>
    </source>
</evidence>
<organism evidence="2 3">
    <name type="scientific">Entomortierella chlamydospora</name>
    <dbReference type="NCBI Taxonomy" id="101097"/>
    <lineage>
        <taxon>Eukaryota</taxon>
        <taxon>Fungi</taxon>
        <taxon>Fungi incertae sedis</taxon>
        <taxon>Mucoromycota</taxon>
        <taxon>Mortierellomycotina</taxon>
        <taxon>Mortierellomycetes</taxon>
        <taxon>Mortierellales</taxon>
        <taxon>Mortierellaceae</taxon>
        <taxon>Entomortierella</taxon>
    </lineage>
</organism>
<keyword evidence="3" id="KW-1185">Reference proteome</keyword>
<evidence type="ECO:0000256" key="1">
    <source>
        <dbReference type="SAM" id="MobiDB-lite"/>
    </source>
</evidence>
<evidence type="ECO:0000313" key="3">
    <source>
        <dbReference type="Proteomes" id="UP000703661"/>
    </source>
</evidence>